<proteinExistence type="predicted"/>
<dbReference type="InterPro" id="IPR006664">
    <property type="entry name" value="OMP_bac"/>
</dbReference>
<name>A0A3Q8ERG2_9PROT</name>
<dbReference type="InterPro" id="IPR006665">
    <property type="entry name" value="OmpA-like"/>
</dbReference>
<dbReference type="PANTHER" id="PTHR30329">
    <property type="entry name" value="STATOR ELEMENT OF FLAGELLAR MOTOR COMPLEX"/>
    <property type="match status" value="1"/>
</dbReference>
<dbReference type="PROSITE" id="PS51123">
    <property type="entry name" value="OMPA_2"/>
    <property type="match status" value="1"/>
</dbReference>
<dbReference type="GO" id="GO:0009279">
    <property type="term" value="C:cell outer membrane"/>
    <property type="evidence" value="ECO:0007669"/>
    <property type="project" value="UniProtKB-SubCell"/>
</dbReference>
<keyword evidence="3" id="KW-0998">Cell outer membrane</keyword>
<accession>A0A3Q8ERG2</accession>
<dbReference type="Pfam" id="PF00691">
    <property type="entry name" value="OmpA"/>
    <property type="match status" value="1"/>
</dbReference>
<evidence type="ECO:0000313" key="6">
    <source>
        <dbReference type="EMBL" id="AWD32532.1"/>
    </source>
</evidence>
<comment type="subcellular location">
    <subcellularLocation>
        <location evidence="1">Cell outer membrane</location>
    </subcellularLocation>
</comment>
<dbReference type="CDD" id="cd07185">
    <property type="entry name" value="OmpA_C-like"/>
    <property type="match status" value="1"/>
</dbReference>
<dbReference type="KEGG" id="kso:CKSOR_00417"/>
<dbReference type="RefSeq" id="WP_108673938.1">
    <property type="nucleotide sequence ID" value="NZ_CP025628.1"/>
</dbReference>
<evidence type="ECO:0000259" key="5">
    <source>
        <dbReference type="PROSITE" id="PS51123"/>
    </source>
</evidence>
<evidence type="ECO:0000256" key="2">
    <source>
        <dbReference type="ARBA" id="ARBA00023136"/>
    </source>
</evidence>
<dbReference type="InterPro" id="IPR036737">
    <property type="entry name" value="OmpA-like_sf"/>
</dbReference>
<dbReference type="InterPro" id="IPR050330">
    <property type="entry name" value="Bact_OuterMem_StrucFunc"/>
</dbReference>
<protein>
    <submittedName>
        <fullName evidence="6">Outer membrane porin F</fullName>
    </submittedName>
</protein>
<evidence type="ECO:0000256" key="4">
    <source>
        <dbReference type="PROSITE-ProRule" id="PRU00473"/>
    </source>
</evidence>
<dbReference type="OrthoDB" id="1149075at2"/>
<feature type="domain" description="OmpA-like" evidence="5">
    <location>
        <begin position="74"/>
        <end position="192"/>
    </location>
</feature>
<organism evidence="6 7">
    <name type="scientific">Candidatus Kinetoplastidibacterium kentomonadis</name>
    <dbReference type="NCBI Taxonomy" id="1576550"/>
    <lineage>
        <taxon>Bacteria</taxon>
        <taxon>Pseudomonadati</taxon>
        <taxon>Pseudomonadota</taxon>
        <taxon>Betaproteobacteria</taxon>
        <taxon>Candidatus Kinetoplastidibacterium</taxon>
    </lineage>
</organism>
<reference evidence="6 7" key="1">
    <citation type="journal article" date="2018" name="Parasitology">
        <title>The reduced genome of Candidatus Kinetoplastibacterium sorsogonicusi, the endosymbiont of Kentomonas sorsogonicus (Trypanosomatidae): loss of the haem-synthesis pathway.</title>
        <authorList>
            <person name="Silva F.M."/>
            <person name="Kostygov A.Y."/>
            <person name="Spodareva V.V."/>
            <person name="Butenko A."/>
            <person name="Tossou R."/>
            <person name="Lukes J."/>
            <person name="Yurchenko V."/>
            <person name="Alves J.M.P."/>
        </authorList>
    </citation>
    <scope>NUCLEOTIDE SEQUENCE [LARGE SCALE GENOMIC DNA]</scope>
    <source>
        <strain evidence="6 7">MF-08</strain>
    </source>
</reference>
<keyword evidence="7" id="KW-1185">Reference proteome</keyword>
<keyword evidence="2 4" id="KW-0472">Membrane</keyword>
<dbReference type="Gene3D" id="3.30.1330.60">
    <property type="entry name" value="OmpA-like domain"/>
    <property type="match status" value="1"/>
</dbReference>
<evidence type="ECO:0000256" key="3">
    <source>
        <dbReference type="ARBA" id="ARBA00023237"/>
    </source>
</evidence>
<dbReference type="Proteomes" id="UP000266796">
    <property type="component" value="Chromosome"/>
</dbReference>
<sequence>MNKKCDMKKKCIVKGYIIKILLFLIAFFVISKSIYADTIINNNWQGNFGQNWKNSNGLCWRNSNWSEQTASKICDGAYCKYNIETNFAFDDYNLQLESQKLINQLLELSSNLNIKEIISIGHTDSTGKDSYNNKLSELRANSVKNYLLNNSNLSEDIISAYGKGAKEPKTSNASSEGRAQNRRVKIEIIGNNR</sequence>
<dbReference type="PANTHER" id="PTHR30329:SF21">
    <property type="entry name" value="LIPOPROTEIN YIAD-RELATED"/>
    <property type="match status" value="1"/>
</dbReference>
<gene>
    <name evidence="6" type="primary">oprF</name>
    <name evidence="6" type="ORF">CKSOR_00417</name>
</gene>
<dbReference type="AlphaFoldDB" id="A0A3Q8ERG2"/>
<evidence type="ECO:0000256" key="1">
    <source>
        <dbReference type="ARBA" id="ARBA00004442"/>
    </source>
</evidence>
<evidence type="ECO:0000313" key="7">
    <source>
        <dbReference type="Proteomes" id="UP000266796"/>
    </source>
</evidence>
<dbReference type="SUPFAM" id="SSF103088">
    <property type="entry name" value="OmpA-like"/>
    <property type="match status" value="1"/>
</dbReference>
<dbReference type="EMBL" id="CP025628">
    <property type="protein sequence ID" value="AWD32532.1"/>
    <property type="molecule type" value="Genomic_DNA"/>
</dbReference>
<dbReference type="PRINTS" id="PR01021">
    <property type="entry name" value="OMPADOMAIN"/>
</dbReference>